<gene>
    <name evidence="5" type="ORF">EZ313_20905</name>
</gene>
<feature type="signal peptide" evidence="4">
    <location>
        <begin position="1"/>
        <end position="22"/>
    </location>
</feature>
<evidence type="ECO:0000256" key="1">
    <source>
        <dbReference type="ARBA" id="ARBA00022737"/>
    </source>
</evidence>
<organism evidence="5 6">
    <name type="scientific">Ramlibacter henchirensis</name>
    <dbReference type="NCBI Taxonomy" id="204072"/>
    <lineage>
        <taxon>Bacteria</taxon>
        <taxon>Pseudomonadati</taxon>
        <taxon>Pseudomonadota</taxon>
        <taxon>Betaproteobacteria</taxon>
        <taxon>Burkholderiales</taxon>
        <taxon>Comamonadaceae</taxon>
        <taxon>Ramlibacter</taxon>
    </lineage>
</organism>
<name>A0A4Z0BNL0_9BURK</name>
<dbReference type="Pfam" id="PF12796">
    <property type="entry name" value="Ank_2"/>
    <property type="match status" value="2"/>
</dbReference>
<feature type="chain" id="PRO_5021258368" evidence="4">
    <location>
        <begin position="23"/>
        <end position="219"/>
    </location>
</feature>
<feature type="repeat" description="ANK" evidence="3">
    <location>
        <begin position="90"/>
        <end position="118"/>
    </location>
</feature>
<dbReference type="InterPro" id="IPR002110">
    <property type="entry name" value="Ankyrin_rpt"/>
</dbReference>
<sequence length="219" mass="24010">MRKYFRFAVYLYVSAWVSLAHAGSYEDFFAAIKQDDGPAITQLLQRGFDPNTPSPDGQHGLYLALREGSLKAAQALIDWPKTNVEARNANDESPLMIAALKGHMAMVKKLVERDADINKPGWAPLHYAATGGHLEIMEFLLEHHAFIDAESPNGTTPLMMAAHYGTTAAVKLLLEAGADTAMKNKLGMTAIDFARRGNRPDAAELIAAHIRGQQPKGKW</sequence>
<dbReference type="PROSITE" id="PS50297">
    <property type="entry name" value="ANK_REP_REGION"/>
    <property type="match status" value="3"/>
</dbReference>
<comment type="caution">
    <text evidence="5">The sequence shown here is derived from an EMBL/GenBank/DDBJ whole genome shotgun (WGS) entry which is preliminary data.</text>
</comment>
<dbReference type="RefSeq" id="WP_135265234.1">
    <property type="nucleotide sequence ID" value="NZ_SMLM01000003.1"/>
</dbReference>
<dbReference type="Gene3D" id="1.25.40.20">
    <property type="entry name" value="Ankyrin repeat-containing domain"/>
    <property type="match status" value="2"/>
</dbReference>
<dbReference type="AlphaFoldDB" id="A0A4Z0BNL0"/>
<dbReference type="Proteomes" id="UP000298180">
    <property type="component" value="Unassembled WGS sequence"/>
</dbReference>
<dbReference type="OrthoDB" id="198309at2"/>
<keyword evidence="2 3" id="KW-0040">ANK repeat</keyword>
<keyword evidence="1" id="KW-0677">Repeat</keyword>
<dbReference type="SUPFAM" id="SSF48403">
    <property type="entry name" value="Ankyrin repeat"/>
    <property type="match status" value="1"/>
</dbReference>
<keyword evidence="6" id="KW-1185">Reference proteome</keyword>
<evidence type="ECO:0000256" key="2">
    <source>
        <dbReference type="ARBA" id="ARBA00023043"/>
    </source>
</evidence>
<feature type="repeat" description="ANK" evidence="3">
    <location>
        <begin position="120"/>
        <end position="152"/>
    </location>
</feature>
<dbReference type="SMART" id="SM00248">
    <property type="entry name" value="ANK"/>
    <property type="match status" value="4"/>
</dbReference>
<dbReference type="PRINTS" id="PR01415">
    <property type="entry name" value="ANKYRIN"/>
</dbReference>
<dbReference type="EMBL" id="SMLM01000003">
    <property type="protein sequence ID" value="TFZ00896.1"/>
    <property type="molecule type" value="Genomic_DNA"/>
</dbReference>
<reference evidence="5 6" key="1">
    <citation type="submission" date="2019-03" db="EMBL/GenBank/DDBJ databases">
        <title>Ramlibacter henchirensis DSM 14656, whole genome shotgun sequence.</title>
        <authorList>
            <person name="Zhang X."/>
            <person name="Feng G."/>
            <person name="Zhu H."/>
        </authorList>
    </citation>
    <scope>NUCLEOTIDE SEQUENCE [LARGE SCALE GENOMIC DNA]</scope>
    <source>
        <strain evidence="5 6">DSM 14656</strain>
    </source>
</reference>
<evidence type="ECO:0000256" key="4">
    <source>
        <dbReference type="SAM" id="SignalP"/>
    </source>
</evidence>
<proteinExistence type="predicted"/>
<evidence type="ECO:0000313" key="5">
    <source>
        <dbReference type="EMBL" id="TFZ00896.1"/>
    </source>
</evidence>
<dbReference type="PANTHER" id="PTHR24171">
    <property type="entry name" value="ANKYRIN REPEAT DOMAIN-CONTAINING PROTEIN 39-RELATED"/>
    <property type="match status" value="1"/>
</dbReference>
<protein>
    <submittedName>
        <fullName evidence="5">Ankyrin repeat domain-containing protein</fullName>
    </submittedName>
</protein>
<keyword evidence="4" id="KW-0732">Signal</keyword>
<evidence type="ECO:0000256" key="3">
    <source>
        <dbReference type="PROSITE-ProRule" id="PRU00023"/>
    </source>
</evidence>
<evidence type="ECO:0000313" key="6">
    <source>
        <dbReference type="Proteomes" id="UP000298180"/>
    </source>
</evidence>
<dbReference type="PANTHER" id="PTHR24171:SF8">
    <property type="entry name" value="BRCA1-ASSOCIATED RING DOMAIN PROTEIN 1"/>
    <property type="match status" value="1"/>
</dbReference>
<accession>A0A4Z0BNL0</accession>
<dbReference type="PROSITE" id="PS50088">
    <property type="entry name" value="ANK_REPEAT"/>
    <property type="match status" value="3"/>
</dbReference>
<feature type="repeat" description="ANK" evidence="3">
    <location>
        <begin position="153"/>
        <end position="185"/>
    </location>
</feature>
<dbReference type="InterPro" id="IPR036770">
    <property type="entry name" value="Ankyrin_rpt-contain_sf"/>
</dbReference>